<dbReference type="SMART" id="SM00287">
    <property type="entry name" value="SH3b"/>
    <property type="match status" value="1"/>
</dbReference>
<sequence>MSGHRRLAMNVKQMAILAALAATTIVVPVLPAEAARAVVTGNVDVRSGPGPQHRVVGRLRAGERVDVTRCASSRRWCHVQSRRTRDGWVNSRFLDRVRGGPKRTGGICFFGARGQICLGR</sequence>
<accession>A0A2P7S5S5</accession>
<feature type="chain" id="PRO_5015159482" description="SH3b domain-containing protein" evidence="1">
    <location>
        <begin position="35"/>
        <end position="120"/>
    </location>
</feature>
<dbReference type="Pfam" id="PF08239">
    <property type="entry name" value="SH3_3"/>
    <property type="match status" value="1"/>
</dbReference>
<evidence type="ECO:0000313" key="4">
    <source>
        <dbReference type="Proteomes" id="UP000240653"/>
    </source>
</evidence>
<keyword evidence="4" id="KW-1185">Reference proteome</keyword>
<protein>
    <recommendedName>
        <fullName evidence="2">SH3b domain-containing protein</fullName>
    </recommendedName>
</protein>
<organism evidence="3 4">
    <name type="scientific">Pseudaminobacter soli</name>
    <name type="common">ex Li et al. 2025</name>
    <dbReference type="NCBI Taxonomy" id="1295366"/>
    <lineage>
        <taxon>Bacteria</taxon>
        <taxon>Pseudomonadati</taxon>
        <taxon>Pseudomonadota</taxon>
        <taxon>Alphaproteobacteria</taxon>
        <taxon>Hyphomicrobiales</taxon>
        <taxon>Phyllobacteriaceae</taxon>
        <taxon>Pseudaminobacter</taxon>
    </lineage>
</organism>
<dbReference type="RefSeq" id="WP_106725942.1">
    <property type="nucleotide sequence ID" value="NZ_PXYL01000012.1"/>
</dbReference>
<evidence type="ECO:0000313" key="3">
    <source>
        <dbReference type="EMBL" id="PSJ57818.1"/>
    </source>
</evidence>
<dbReference type="Gene3D" id="2.30.30.40">
    <property type="entry name" value="SH3 Domains"/>
    <property type="match status" value="1"/>
</dbReference>
<feature type="domain" description="SH3b" evidence="2">
    <location>
        <begin position="34"/>
        <end position="97"/>
    </location>
</feature>
<gene>
    <name evidence="3" type="ORF">C7I85_20795</name>
</gene>
<proteinExistence type="predicted"/>
<name>A0A2P7S5S5_9HYPH</name>
<dbReference type="AlphaFoldDB" id="A0A2P7S5S5"/>
<dbReference type="Proteomes" id="UP000240653">
    <property type="component" value="Unassembled WGS sequence"/>
</dbReference>
<evidence type="ECO:0000259" key="2">
    <source>
        <dbReference type="SMART" id="SM00287"/>
    </source>
</evidence>
<reference evidence="3 4" key="1">
    <citation type="submission" date="2018-03" db="EMBL/GenBank/DDBJ databases">
        <title>The draft genome of Mesorhizobium soli JCM 19897.</title>
        <authorList>
            <person name="Li L."/>
            <person name="Liu L."/>
            <person name="Liang L."/>
            <person name="Wang T."/>
            <person name="Zhang X."/>
        </authorList>
    </citation>
    <scope>NUCLEOTIDE SEQUENCE [LARGE SCALE GENOMIC DNA]</scope>
    <source>
        <strain evidence="3 4">JCM 19897</strain>
    </source>
</reference>
<evidence type="ECO:0000256" key="1">
    <source>
        <dbReference type="SAM" id="SignalP"/>
    </source>
</evidence>
<dbReference type="EMBL" id="PXYL01000012">
    <property type="protein sequence ID" value="PSJ57818.1"/>
    <property type="molecule type" value="Genomic_DNA"/>
</dbReference>
<feature type="signal peptide" evidence="1">
    <location>
        <begin position="1"/>
        <end position="34"/>
    </location>
</feature>
<dbReference type="OrthoDB" id="8074373at2"/>
<comment type="caution">
    <text evidence="3">The sequence shown here is derived from an EMBL/GenBank/DDBJ whole genome shotgun (WGS) entry which is preliminary data.</text>
</comment>
<keyword evidence="1" id="KW-0732">Signal</keyword>
<dbReference type="InterPro" id="IPR003646">
    <property type="entry name" value="SH3-like_bac-type"/>
</dbReference>